<reference evidence="2" key="2">
    <citation type="submission" date="2006-09" db="EMBL/GenBank/DDBJ databases">
        <title>The genome sequence of Plasmodium falciparum Dd2.</title>
        <authorList>
            <consortium name="The Broad Institute Genome Sequencing Platform"/>
            <person name="Birren B."/>
            <person name="Lander E."/>
            <person name="Galagan J."/>
            <person name="Nusbaum C."/>
            <person name="Devon K."/>
            <person name="Henn M."/>
            <person name="Jaffe D."/>
            <person name="Butler J."/>
            <person name="Alvarez P."/>
            <person name="Gnerre S."/>
            <person name="Grabherr M."/>
            <person name="Kleber M."/>
            <person name="Mauceli E."/>
            <person name="Brockman W."/>
            <person name="MacCallum I.A."/>
            <person name="Rounsley S."/>
            <person name="Young S."/>
            <person name="LaButti K."/>
            <person name="Pushparaj V."/>
            <person name="DeCaprio D."/>
            <person name="Crawford M."/>
            <person name="Koehrsen M."/>
            <person name="Engels R."/>
            <person name="Montgomery P."/>
            <person name="Pearson M."/>
            <person name="Howarth C."/>
            <person name="Larson L."/>
            <person name="Luoma S."/>
            <person name="White J."/>
            <person name="Kodira C."/>
            <person name="Zeng Q."/>
            <person name="O'Leary S."/>
            <person name="Yandava C."/>
            <person name="Alvarado L."/>
            <person name="Wirth D."/>
            <person name="Volkman S."/>
            <person name="Hartl D."/>
        </authorList>
    </citation>
    <scope>NUCLEOTIDE SEQUENCE [LARGE SCALE GENOMIC DNA]</scope>
</reference>
<dbReference type="InterPro" id="IPR043129">
    <property type="entry name" value="ATPase_NBD"/>
</dbReference>
<reference evidence="2" key="1">
    <citation type="submission" date="2006-09" db="EMBL/GenBank/DDBJ databases">
        <title>Annotation of Plasmodium falciparum Dd2.</title>
        <authorList>
            <consortium name="The Broad Institute Genome Sequencing Platform"/>
            <person name="Volkman S.K."/>
            <person name="Neafsey D.E."/>
            <person name="Dash A.P."/>
            <person name="Chitnis C.E."/>
            <person name="Hartl D.L."/>
            <person name="Young S.K."/>
            <person name="Zeng Q."/>
            <person name="Koehrsen M."/>
            <person name="Alvarado L."/>
            <person name="Berlin A."/>
            <person name="Borenstein D."/>
            <person name="Chapman S.B."/>
            <person name="Chen Z."/>
            <person name="Engels R."/>
            <person name="Freedman E."/>
            <person name="Gellesch M."/>
            <person name="Goldberg J."/>
            <person name="Griggs A."/>
            <person name="Gujja S."/>
            <person name="Heilman E.R."/>
            <person name="Heiman D.I."/>
            <person name="Howarth C."/>
            <person name="Jen D."/>
            <person name="Larson L."/>
            <person name="Mehta T."/>
            <person name="Neiman D."/>
            <person name="Park D."/>
            <person name="Pearson M."/>
            <person name="Roberts A."/>
            <person name="Saif S."/>
            <person name="Shea T."/>
            <person name="Shenoy N."/>
            <person name="Sisk P."/>
            <person name="Stolte C."/>
            <person name="Sykes S."/>
            <person name="Walk T."/>
            <person name="White J."/>
            <person name="Yandava C."/>
            <person name="Haas B."/>
            <person name="Henn M.R."/>
            <person name="Nusbaum C."/>
            <person name="Birren B."/>
        </authorList>
    </citation>
    <scope>NUCLEOTIDE SEQUENCE [LARGE SCALE GENOMIC DNA]</scope>
</reference>
<dbReference type="EMBL" id="DS016185">
    <property type="protein sequence ID" value="KOB85790.1"/>
    <property type="molecule type" value="Genomic_DNA"/>
</dbReference>
<dbReference type="SUPFAM" id="SSF53067">
    <property type="entry name" value="Actin-like ATPase domain"/>
    <property type="match status" value="1"/>
</dbReference>
<proteinExistence type="predicted"/>
<name>A0A0L7LZX6_PLAF4</name>
<gene>
    <name evidence="1" type="ORF">PFDG_01257</name>
</gene>
<evidence type="ECO:0000313" key="1">
    <source>
        <dbReference type="EMBL" id="KOB85790.1"/>
    </source>
</evidence>
<sequence length="86" mass="9742">MNIVGSLTSDMDIFNSKIEVSKYKKVTSLGAAVLAGLEVKIWDRLGSVKSFLRRSGAVFHFKKDDKKRKKKTSEWNKAVERALIQL</sequence>
<dbReference type="Gene3D" id="3.30.420.40">
    <property type="match status" value="1"/>
</dbReference>
<accession>A0A0L7LZX6</accession>
<dbReference type="Proteomes" id="UP000054282">
    <property type="component" value="Unassembled WGS sequence"/>
</dbReference>
<organism evidence="1 2">
    <name type="scientific">Plasmodium falciparum (isolate Dd2)</name>
    <dbReference type="NCBI Taxonomy" id="57267"/>
    <lineage>
        <taxon>Eukaryota</taxon>
        <taxon>Sar</taxon>
        <taxon>Alveolata</taxon>
        <taxon>Apicomplexa</taxon>
        <taxon>Aconoidasida</taxon>
        <taxon>Haemosporida</taxon>
        <taxon>Plasmodiidae</taxon>
        <taxon>Plasmodium</taxon>
        <taxon>Plasmodium (Laverania)</taxon>
    </lineage>
</organism>
<evidence type="ECO:0000313" key="2">
    <source>
        <dbReference type="Proteomes" id="UP000054282"/>
    </source>
</evidence>
<dbReference type="AlphaFoldDB" id="A0A0L7LZX6"/>
<protein>
    <submittedName>
        <fullName evidence="1">Uncharacterized protein</fullName>
    </submittedName>
</protein>
<dbReference type="KEGG" id="pfd:PFDG_01257"/>